<comment type="caution">
    <text evidence="1">Lacks conserved residue(s) required for the propagation of feature annotation.</text>
</comment>
<comment type="subunit">
    <text evidence="1">Homopentamer. Interacts with the terminase small subunit; the active complex is probably heterooligomeric. Interacts with the portal protein.</text>
</comment>
<feature type="short sequence motif" description="Walker A motif" evidence="1">
    <location>
        <begin position="62"/>
        <end position="69"/>
    </location>
</feature>
<dbReference type="GO" id="GO:0098009">
    <property type="term" value="C:viral terminase, large subunit"/>
    <property type="evidence" value="ECO:0007669"/>
    <property type="project" value="UniProtKB-UniRule"/>
</dbReference>
<keyword evidence="1" id="KW-0540">Nuclease</keyword>
<keyword evidence="1" id="KW-0255">Endonuclease</keyword>
<dbReference type="EMBL" id="KR153873">
    <property type="protein sequence ID" value="AKG94472.1"/>
    <property type="molecule type" value="Genomic_DNA"/>
</dbReference>
<name>A0A0F7IKP8_9CAUD</name>
<comment type="similarity">
    <text evidence="1">Belongs to the Teseptimavirus large terminase family.</text>
</comment>
<dbReference type="GO" id="GO:0004519">
    <property type="term" value="F:endonuclease activity"/>
    <property type="evidence" value="ECO:0007669"/>
    <property type="project" value="UniProtKB-UniRule"/>
</dbReference>
<keyword evidence="1" id="KW-0547">Nucleotide-binding</keyword>
<keyword evidence="1" id="KW-0479">Metal-binding</keyword>
<dbReference type="RefSeq" id="YP_009191792.1">
    <property type="nucleotide sequence ID" value="NC_028702.1"/>
</dbReference>
<accession>A0A0F7IKP8</accession>
<feature type="binding site" evidence="1">
    <location>
        <position position="367"/>
    </location>
    <ligand>
        <name>Mg(2+)</name>
        <dbReference type="ChEBI" id="CHEBI:18420"/>
        <label>2</label>
        <note>catalytic; for nuclease activity</note>
    </ligand>
</feature>
<dbReference type="InterPro" id="IPR054762">
    <property type="entry name" value="Gp19_RNaseH-like"/>
</dbReference>
<comment type="domain">
    <text evidence="1">The ATPase region is in the N-terminus, whereas the nuclease region is in the central part. The C-terminus is involved in prohead binding.</text>
</comment>
<keyword evidence="4" id="KW-1185">Reference proteome</keyword>
<dbReference type="Pfam" id="PF22530">
    <property type="entry name" value="Terminase-T7_RNaseH-like"/>
    <property type="match status" value="1"/>
</dbReference>
<dbReference type="GO" id="GO:0051276">
    <property type="term" value="P:chromosome organization"/>
    <property type="evidence" value="ECO:0007669"/>
    <property type="project" value="UniProtKB-UniRule"/>
</dbReference>
<dbReference type="GO" id="GO:0046872">
    <property type="term" value="F:metal ion binding"/>
    <property type="evidence" value="ECO:0007669"/>
    <property type="project" value="UniProtKB-UniRule"/>
</dbReference>
<feature type="binding site" evidence="1">
    <location>
        <position position="367"/>
    </location>
    <ligand>
        <name>Mg(2+)</name>
        <dbReference type="ChEBI" id="CHEBI:18420"/>
        <label>1</label>
        <note>catalytic; for nuclease activity</note>
    </ligand>
</feature>
<keyword evidence="1" id="KW-0460">Magnesium</keyword>
<protein>
    <recommendedName>
        <fullName evidence="1">Terminase, large subunit</fullName>
    </recommendedName>
    <alternativeName>
        <fullName evidence="1">DNA-packaging protein</fullName>
    </alternativeName>
    <domain>
        <recommendedName>
            <fullName evidence="1">ATPase</fullName>
            <ecNumber evidence="1">3.6.4.-</ecNumber>
        </recommendedName>
    </domain>
    <domain>
        <recommendedName>
            <fullName evidence="1">Endonuclease</fullName>
            <ecNumber evidence="1">3.1.21.-</ecNumber>
        </recommendedName>
    </domain>
</protein>
<comment type="cofactor">
    <cofactor evidence="1">
        <name>Mg(2+)</name>
        <dbReference type="ChEBI" id="CHEBI:18420"/>
    </cofactor>
</comment>
<feature type="domain" description="Terminase large subunit ribonuclease H-like" evidence="2">
    <location>
        <begin position="366"/>
        <end position="473"/>
    </location>
</feature>
<evidence type="ECO:0000256" key="1">
    <source>
        <dbReference type="HAMAP-Rule" id="MF_04147"/>
    </source>
</evidence>
<dbReference type="InterPro" id="IPR044271">
    <property type="entry name" value="Terminase_large_su_gp19"/>
</dbReference>
<feature type="binding site" evidence="1">
    <location>
        <position position="521"/>
    </location>
    <ligand>
        <name>Mg(2+)</name>
        <dbReference type="ChEBI" id="CHEBI:18420"/>
        <label>1</label>
        <note>catalytic; for nuclease activity</note>
    </ligand>
</feature>
<evidence type="ECO:0000313" key="3">
    <source>
        <dbReference type="EMBL" id="AKG94472.1"/>
    </source>
</evidence>
<dbReference type="NCBIfam" id="NF033889">
    <property type="entry name" value="termin_lrg_T7"/>
    <property type="match status" value="1"/>
</dbReference>
<keyword evidence="1" id="KW-1188">Viral release from host cell</keyword>
<dbReference type="EC" id="3.6.4.-" evidence="1"/>
<reference evidence="3" key="1">
    <citation type="submission" date="2015-04" db="EMBL/GenBank/DDBJ databases">
        <title>Isolation and genomic analysis of Delftia bacteriophage IME-DE1.</title>
        <authorList>
            <person name="Kang H."/>
        </authorList>
    </citation>
    <scope>NUCLEOTIDE SEQUENCE [LARGE SCALE GENOMIC DNA]</scope>
</reference>
<feature type="region of interest" description="Nuclease activity" evidence="1">
    <location>
        <begin position="347"/>
        <end position="432"/>
    </location>
</feature>
<dbReference type="EC" id="3.1.21.-" evidence="1"/>
<comment type="function">
    <text evidence="1">The terminase large subunit acts as an ATP driven molecular motor necessary for viral DNA translocation into empty capsids and as an endonuclease that cuts the viral genome at a unique and precise dsDNA sequence to initiate and to end a packaging reaction. The terminase lies at a unique vertex of the procapsid and is composed of two subunits, a small terminase subunit involved in viral DNA recognition (packaging sequence), and a large terminase subunit possessing endonucleolytic and ATPase activities. Both terminase subunits heterooligomerize and are docked on the portal protein to form the packaging machine. The terminase large subunit exhibits endonuclease activity and cleaves the viral genome concatemer. Once the DNA is packaged, the terminase detaches from the portal and gets replaced by the tail to finish maturation of the virion.</text>
</comment>
<dbReference type="Gene3D" id="3.40.50.300">
    <property type="entry name" value="P-loop containing nucleotide triphosphate hydrolases"/>
    <property type="match status" value="1"/>
</dbReference>
<dbReference type="InterPro" id="IPR047987">
    <property type="entry name" value="Gp19-like_virus"/>
</dbReference>
<dbReference type="GO" id="GO:0016887">
    <property type="term" value="F:ATP hydrolysis activity"/>
    <property type="evidence" value="ECO:0007669"/>
    <property type="project" value="InterPro"/>
</dbReference>
<sequence length="584" mass="65690">MSIDKLKQEVAAANLEKRMKNDFRVFVWYCWKTINLPNPTDIQKDLSQTLQKPPSKRFIIQGFRGVAKSFITCAYVVWRLWRNPQLKIMIVSASKTRADANAKFIRQLLREIPFLAHLKPRDGQQDTQNIFDVGPATPDISPSVKSVGITGQLTGSRADIIIADDVEVPGNSSTQTARDKLSELVKEFDAILKPDEHCEVIYLGTPQNEQSLYNVLLTRGYTTLIWPARYPRDAKQRANYGSKLAPFIAERYDADPEGLAWKPTDPKRFTDSDLIEREISYGKAGFALQFMLDTSLSDAEKYPLRLRDLIVAEFSKTSSPMSWEWLPGPETALQDAPNMGLKGDGWFGYRSASKETSMFTGKVMSIDPSGRGKDETGYAVVYYLNGYLFLMESGGFRGGYEDTTLEKLAQVAKKWEVQDVVVESNFGDGMFNKLFSPVLSRAWKCGLSEVRSKGQKEVRIADVLEPLMGAHKLVVYAPAIAHDYNTAVNADGTHDPSVSLFHQMTRLTREKGSLAHDDRLDALAIACAFFVESMSQDDQKGIQQAQEDWLEEHMEDPIRGYQDAHAGIMNGVSVTWETVEDDDW</sequence>
<evidence type="ECO:0000259" key="2">
    <source>
        <dbReference type="Pfam" id="PF22530"/>
    </source>
</evidence>
<dbReference type="GO" id="GO:0005524">
    <property type="term" value="F:ATP binding"/>
    <property type="evidence" value="ECO:0007669"/>
    <property type="project" value="UniProtKB-KW"/>
</dbReference>
<keyword evidence="1" id="KW-0067">ATP-binding</keyword>
<evidence type="ECO:0000313" key="4">
    <source>
        <dbReference type="Proteomes" id="UP000201918"/>
    </source>
</evidence>
<feature type="binding site" evidence="1">
    <location>
        <position position="423"/>
    </location>
    <ligand>
        <name>Mg(2+)</name>
        <dbReference type="ChEBI" id="CHEBI:18420"/>
        <label>2</label>
        <note>catalytic; for nuclease activity</note>
    </ligand>
</feature>
<keyword evidence="1" id="KW-0378">Hydrolase</keyword>
<organism evidence="3 4">
    <name type="scientific">Delftia phage IME-DE1</name>
    <dbReference type="NCBI Taxonomy" id="1647385"/>
    <lineage>
        <taxon>Viruses</taxon>
        <taxon>Duplodnaviria</taxon>
        <taxon>Heunggongvirae</taxon>
        <taxon>Uroviricota</taxon>
        <taxon>Caudoviricetes</taxon>
        <taxon>Autographivirales</taxon>
        <taxon>Autotranscriptaviridae</taxon>
        <taxon>Piedvirus</taxon>
        <taxon>Piedvirus IMEDE1</taxon>
    </lineage>
</organism>
<proteinExistence type="inferred from homology"/>
<dbReference type="OrthoDB" id="695at10239"/>
<feature type="short sequence motif" description="Walker B motif" evidence="1">
    <location>
        <begin position="160"/>
        <end position="165"/>
    </location>
</feature>
<keyword evidence="1" id="KW-0231">Viral genome packaging</keyword>
<dbReference type="InterPro" id="IPR027417">
    <property type="entry name" value="P-loop_NTPase"/>
</dbReference>
<dbReference type="Proteomes" id="UP000201918">
    <property type="component" value="Segment"/>
</dbReference>
<dbReference type="HAMAP" id="MF_04147">
    <property type="entry name" value="TERL_T7"/>
    <property type="match status" value="1"/>
</dbReference>
<dbReference type="Gene3D" id="3.30.420.240">
    <property type="match status" value="1"/>
</dbReference>
<dbReference type="GO" id="GO:0019073">
    <property type="term" value="P:viral DNA genome packaging"/>
    <property type="evidence" value="ECO:0007669"/>
    <property type="project" value="UniProtKB-UniRule"/>
</dbReference>
<dbReference type="GeneID" id="26520521"/>
<dbReference type="KEGG" id="vg:26520521"/>